<keyword evidence="3" id="KW-1185">Reference proteome</keyword>
<evidence type="ECO:0000313" key="2">
    <source>
        <dbReference type="EMBL" id="WAQ93968.1"/>
    </source>
</evidence>
<sequence length="109" mass="12503">MPHSYQSSHYQGGSQQFQSPTLDATQWPGLSSSEPLQTETTQSKQHINPLTGVPFHLNKACLAAISNCDNYDYLQQRQFDFVKYSYDFSVERALLKEHGEDNESMEYAY</sequence>
<feature type="compositionally biased region" description="Polar residues" evidence="1">
    <location>
        <begin position="20"/>
        <end position="48"/>
    </location>
</feature>
<evidence type="ECO:0000313" key="3">
    <source>
        <dbReference type="Proteomes" id="UP001164746"/>
    </source>
</evidence>
<dbReference type="Proteomes" id="UP001164746">
    <property type="component" value="Chromosome 1"/>
</dbReference>
<feature type="compositionally biased region" description="Low complexity" evidence="1">
    <location>
        <begin position="1"/>
        <end position="19"/>
    </location>
</feature>
<gene>
    <name evidence="2" type="ORF">MAR_006439</name>
</gene>
<reference evidence="2" key="1">
    <citation type="submission" date="2022-11" db="EMBL/GenBank/DDBJ databases">
        <title>Centuries of genome instability and evolution in soft-shell clam transmissible cancer (bioRxiv).</title>
        <authorList>
            <person name="Hart S.F.M."/>
            <person name="Yonemitsu M.A."/>
            <person name="Giersch R.M."/>
            <person name="Beal B.F."/>
            <person name="Arriagada G."/>
            <person name="Davis B.W."/>
            <person name="Ostrander E.A."/>
            <person name="Goff S.P."/>
            <person name="Metzger M.J."/>
        </authorList>
    </citation>
    <scope>NUCLEOTIDE SEQUENCE</scope>
    <source>
        <strain evidence="2">MELC-2E11</strain>
        <tissue evidence="2">Siphon/mantle</tissue>
    </source>
</reference>
<feature type="region of interest" description="Disordered" evidence="1">
    <location>
        <begin position="1"/>
        <end position="49"/>
    </location>
</feature>
<name>A0ABY7DAK5_MYAAR</name>
<accession>A0ABY7DAK5</accession>
<evidence type="ECO:0000256" key="1">
    <source>
        <dbReference type="SAM" id="MobiDB-lite"/>
    </source>
</evidence>
<proteinExistence type="predicted"/>
<protein>
    <submittedName>
        <fullName evidence="2">Uncharacterized protein</fullName>
    </submittedName>
</protein>
<dbReference type="EMBL" id="CP111012">
    <property type="protein sequence ID" value="WAQ93968.1"/>
    <property type="molecule type" value="Genomic_DNA"/>
</dbReference>
<organism evidence="2 3">
    <name type="scientific">Mya arenaria</name>
    <name type="common">Soft-shell clam</name>
    <dbReference type="NCBI Taxonomy" id="6604"/>
    <lineage>
        <taxon>Eukaryota</taxon>
        <taxon>Metazoa</taxon>
        <taxon>Spiralia</taxon>
        <taxon>Lophotrochozoa</taxon>
        <taxon>Mollusca</taxon>
        <taxon>Bivalvia</taxon>
        <taxon>Autobranchia</taxon>
        <taxon>Heteroconchia</taxon>
        <taxon>Euheterodonta</taxon>
        <taxon>Imparidentia</taxon>
        <taxon>Neoheterodontei</taxon>
        <taxon>Myida</taxon>
        <taxon>Myoidea</taxon>
        <taxon>Myidae</taxon>
        <taxon>Mya</taxon>
    </lineage>
</organism>